<sequence>MTERLSDVEARIGTVNQLSAVIAAMRGIAAARAREARGRVDGIRAYAGMIAHAVSQALAFLPEVERRHIADPGDGGGARGVRGHAVIVLTAEQGFAGTFSERVLEAADAVAVEGGEGGVERFLIGDRGLSLAEERGSPVAWSAPMVAHAAQAPVLAGRIVDALYDRIEAGRIARVTVVHAVPGGAAAVETTARRLVPFDVARFPPATDGIPPVLTLPPADLLARLIEEYVFAELCEAVTLSFAAENEARMRAMTAAKTNVEATLGTLVARSRQLRQEEITNEIVELAASSSTIA</sequence>
<dbReference type="OrthoDB" id="6169121at2"/>
<keyword evidence="11" id="KW-1185">Reference proteome</keyword>
<dbReference type="EMBL" id="FRXO01000014">
    <property type="protein sequence ID" value="SHO67456.1"/>
    <property type="molecule type" value="Genomic_DNA"/>
</dbReference>
<evidence type="ECO:0000256" key="1">
    <source>
        <dbReference type="ARBA" id="ARBA00003456"/>
    </source>
</evidence>
<evidence type="ECO:0000256" key="9">
    <source>
        <dbReference type="ARBA" id="ARBA00023310"/>
    </source>
</evidence>
<keyword evidence="8" id="KW-0139">CF(1)</keyword>
<dbReference type="InterPro" id="IPR035968">
    <property type="entry name" value="ATP_synth_F1_ATPase_gsu"/>
</dbReference>
<dbReference type="Pfam" id="PF00231">
    <property type="entry name" value="ATP-synt"/>
    <property type="match status" value="1"/>
</dbReference>
<dbReference type="Proteomes" id="UP000186406">
    <property type="component" value="Unassembled WGS sequence"/>
</dbReference>
<keyword evidence="9" id="KW-0066">ATP synthesis</keyword>
<reference evidence="10 11" key="1">
    <citation type="submission" date="2016-12" db="EMBL/GenBank/DDBJ databases">
        <authorList>
            <person name="Song W.-J."/>
            <person name="Kurnit D.M."/>
        </authorList>
    </citation>
    <scope>NUCLEOTIDE SEQUENCE [LARGE SCALE GENOMIC DNA]</scope>
    <source>
        <strain evidence="10 11">DSM 19599</strain>
    </source>
</reference>
<dbReference type="GO" id="GO:0045259">
    <property type="term" value="C:proton-transporting ATP synthase complex"/>
    <property type="evidence" value="ECO:0007669"/>
    <property type="project" value="UniProtKB-KW"/>
</dbReference>
<evidence type="ECO:0000256" key="4">
    <source>
        <dbReference type="ARBA" id="ARBA00022448"/>
    </source>
</evidence>
<keyword evidence="5" id="KW-0375">Hydrogen ion transport</keyword>
<dbReference type="InterPro" id="IPR000131">
    <property type="entry name" value="ATP_synth_F1_gsu"/>
</dbReference>
<dbReference type="GO" id="GO:0046933">
    <property type="term" value="F:proton-transporting ATP synthase activity, rotational mechanism"/>
    <property type="evidence" value="ECO:0007669"/>
    <property type="project" value="InterPro"/>
</dbReference>
<accession>A0A1M7ZS24</accession>
<evidence type="ECO:0000313" key="11">
    <source>
        <dbReference type="Proteomes" id="UP000186406"/>
    </source>
</evidence>
<proteinExistence type="inferred from homology"/>
<evidence type="ECO:0000256" key="3">
    <source>
        <dbReference type="ARBA" id="ARBA00007681"/>
    </source>
</evidence>
<dbReference type="AlphaFoldDB" id="A0A1M7ZS24"/>
<evidence type="ECO:0000313" key="10">
    <source>
        <dbReference type="EMBL" id="SHO67456.1"/>
    </source>
</evidence>
<dbReference type="STRING" id="1123029.SAMN02745172_04137"/>
<dbReference type="Gene3D" id="3.40.1380.10">
    <property type="match status" value="1"/>
</dbReference>
<comment type="subcellular location">
    <subcellularLocation>
        <location evidence="2">Membrane</location>
        <topology evidence="2">Peripheral membrane protein</topology>
    </subcellularLocation>
</comment>
<name>A0A1M7ZS24_9HYPH</name>
<organism evidence="10 11">
    <name type="scientific">Pseudoxanthobacter soli DSM 19599</name>
    <dbReference type="NCBI Taxonomy" id="1123029"/>
    <lineage>
        <taxon>Bacteria</taxon>
        <taxon>Pseudomonadati</taxon>
        <taxon>Pseudomonadota</taxon>
        <taxon>Alphaproteobacteria</taxon>
        <taxon>Hyphomicrobiales</taxon>
        <taxon>Segnochrobactraceae</taxon>
        <taxon>Pseudoxanthobacter</taxon>
    </lineage>
</organism>
<evidence type="ECO:0000256" key="2">
    <source>
        <dbReference type="ARBA" id="ARBA00004170"/>
    </source>
</evidence>
<keyword evidence="4" id="KW-0813">Transport</keyword>
<comment type="function">
    <text evidence="1">Produces ATP from ADP in the presence of a proton gradient across the membrane. The gamma chain is believed to be important in regulating ATPase activity and the flow of protons through the CF(0) complex.</text>
</comment>
<dbReference type="PRINTS" id="PR00126">
    <property type="entry name" value="ATPASEGAMMA"/>
</dbReference>
<evidence type="ECO:0000256" key="8">
    <source>
        <dbReference type="ARBA" id="ARBA00023196"/>
    </source>
</evidence>
<keyword evidence="7" id="KW-0472">Membrane</keyword>
<dbReference type="RefSeq" id="WP_073632284.1">
    <property type="nucleotide sequence ID" value="NZ_FRXO01000014.1"/>
</dbReference>
<evidence type="ECO:0000256" key="7">
    <source>
        <dbReference type="ARBA" id="ARBA00023136"/>
    </source>
</evidence>
<comment type="similarity">
    <text evidence="3">Belongs to the ATPase gamma chain family.</text>
</comment>
<evidence type="ECO:0000256" key="5">
    <source>
        <dbReference type="ARBA" id="ARBA00022781"/>
    </source>
</evidence>
<protein>
    <submittedName>
        <fullName evidence="10">F-type H+-transporting ATPase subunit gamma</fullName>
    </submittedName>
</protein>
<dbReference type="Gene3D" id="1.10.287.80">
    <property type="entry name" value="ATP synthase, gamma subunit, helix hairpin domain"/>
    <property type="match status" value="1"/>
</dbReference>
<gene>
    <name evidence="10" type="ORF">SAMN02745172_04137</name>
</gene>
<keyword evidence="6" id="KW-0406">Ion transport</keyword>
<dbReference type="SUPFAM" id="SSF52943">
    <property type="entry name" value="ATP synthase (F1-ATPase), gamma subunit"/>
    <property type="match status" value="1"/>
</dbReference>
<evidence type="ECO:0000256" key="6">
    <source>
        <dbReference type="ARBA" id="ARBA00023065"/>
    </source>
</evidence>